<keyword evidence="2" id="KW-1185">Reference proteome</keyword>
<dbReference type="Proteomes" id="UP000620327">
    <property type="component" value="Unassembled WGS sequence"/>
</dbReference>
<gene>
    <name evidence="1" type="ORF">H8Z83_19050</name>
</gene>
<evidence type="ECO:0000313" key="2">
    <source>
        <dbReference type="Proteomes" id="UP000620327"/>
    </source>
</evidence>
<evidence type="ECO:0000313" key="1">
    <source>
        <dbReference type="EMBL" id="MBC5772368.1"/>
    </source>
</evidence>
<organism evidence="1 2">
    <name type="scientific">Dysosmobacter segnis</name>
    <dbReference type="NCBI Taxonomy" id="2763042"/>
    <lineage>
        <taxon>Bacteria</taxon>
        <taxon>Bacillati</taxon>
        <taxon>Bacillota</taxon>
        <taxon>Clostridia</taxon>
        <taxon>Eubacteriales</taxon>
        <taxon>Oscillospiraceae</taxon>
        <taxon>Dysosmobacter</taxon>
    </lineage>
</organism>
<dbReference type="EMBL" id="JACOQI010000081">
    <property type="protein sequence ID" value="MBC5772368.1"/>
    <property type="molecule type" value="Genomic_DNA"/>
</dbReference>
<protein>
    <submittedName>
        <fullName evidence="1">Uncharacterized protein</fullName>
    </submittedName>
</protein>
<proteinExistence type="predicted"/>
<reference evidence="1" key="1">
    <citation type="submission" date="2020-08" db="EMBL/GenBank/DDBJ databases">
        <title>Genome public.</title>
        <authorList>
            <person name="Liu C."/>
            <person name="Sun Q."/>
        </authorList>
    </citation>
    <scope>NUCLEOTIDE SEQUENCE</scope>
    <source>
        <strain evidence="1">BX15</strain>
    </source>
</reference>
<sequence length="164" mass="19018">MMKERKSFWLIGVVLLCAVVFMIAMISTKRSLSDWGKISSIEYCENILDEKISEIRIRKGIDSAKWAVFSDEDLVNKWMEFLSTIEVRRVDNAGRGQQEQNGGNFVVEIDTETEEYCLVFKSTDAIMQLEVNDADYDVKMPEDFPFEETYNKAIERYGVKGPWD</sequence>
<dbReference type="AlphaFoldDB" id="A0A923MLA0"/>
<accession>A0A923MLA0</accession>
<dbReference type="RefSeq" id="WP_187016470.1">
    <property type="nucleotide sequence ID" value="NZ_JACOQI010000081.1"/>
</dbReference>
<comment type="caution">
    <text evidence="1">The sequence shown here is derived from an EMBL/GenBank/DDBJ whole genome shotgun (WGS) entry which is preliminary data.</text>
</comment>
<name>A0A923MLA0_9FIRM</name>